<feature type="compositionally biased region" description="Basic and acidic residues" evidence="6">
    <location>
        <begin position="552"/>
        <end position="562"/>
    </location>
</feature>
<organism evidence="7 8">
    <name type="scientific">Corvus moneduloides</name>
    <name type="common">New Caledonian crow</name>
    <dbReference type="NCBI Taxonomy" id="1196302"/>
    <lineage>
        <taxon>Eukaryota</taxon>
        <taxon>Metazoa</taxon>
        <taxon>Chordata</taxon>
        <taxon>Craniata</taxon>
        <taxon>Vertebrata</taxon>
        <taxon>Euteleostomi</taxon>
        <taxon>Archelosauria</taxon>
        <taxon>Archosauria</taxon>
        <taxon>Dinosauria</taxon>
        <taxon>Saurischia</taxon>
        <taxon>Theropoda</taxon>
        <taxon>Coelurosauria</taxon>
        <taxon>Aves</taxon>
        <taxon>Neognathae</taxon>
        <taxon>Neoaves</taxon>
        <taxon>Telluraves</taxon>
        <taxon>Australaves</taxon>
        <taxon>Passeriformes</taxon>
        <taxon>Corvoidea</taxon>
        <taxon>Corvidae</taxon>
        <taxon>Corvus</taxon>
    </lineage>
</organism>
<feature type="region of interest" description="Disordered" evidence="6">
    <location>
        <begin position="1416"/>
        <end position="1438"/>
    </location>
</feature>
<feature type="compositionally biased region" description="Basic and acidic residues" evidence="6">
    <location>
        <begin position="627"/>
        <end position="642"/>
    </location>
</feature>
<proteinExistence type="predicted"/>
<dbReference type="GO" id="GO:0005516">
    <property type="term" value="F:calmodulin binding"/>
    <property type="evidence" value="ECO:0007669"/>
    <property type="project" value="UniProtKB-KW"/>
</dbReference>
<evidence type="ECO:0000256" key="6">
    <source>
        <dbReference type="SAM" id="MobiDB-lite"/>
    </source>
</evidence>
<feature type="compositionally biased region" description="Basic and acidic residues" evidence="6">
    <location>
        <begin position="288"/>
        <end position="305"/>
    </location>
</feature>
<reference evidence="7" key="2">
    <citation type="submission" date="2025-08" db="UniProtKB">
        <authorList>
            <consortium name="Ensembl"/>
        </authorList>
    </citation>
    <scope>IDENTIFICATION</scope>
</reference>
<dbReference type="PANTHER" id="PTHR23209:SF4">
    <property type="entry name" value="A-KINASE ANCHOR PROTEIN 12"/>
    <property type="match status" value="1"/>
</dbReference>
<feature type="region of interest" description="Disordered" evidence="6">
    <location>
        <begin position="1287"/>
        <end position="1342"/>
    </location>
</feature>
<dbReference type="OMA" id="TEMHKDN"/>
<feature type="compositionally biased region" description="Low complexity" evidence="6">
    <location>
        <begin position="1798"/>
        <end position="1807"/>
    </location>
</feature>
<feature type="region of interest" description="Disordered" evidence="6">
    <location>
        <begin position="167"/>
        <end position="200"/>
    </location>
</feature>
<feature type="compositionally biased region" description="Polar residues" evidence="6">
    <location>
        <begin position="1924"/>
        <end position="1939"/>
    </location>
</feature>
<accession>A0A8C3DTS2</accession>
<feature type="compositionally biased region" description="Basic and acidic residues" evidence="6">
    <location>
        <begin position="1998"/>
        <end position="2013"/>
    </location>
</feature>
<dbReference type="Pfam" id="PF03832">
    <property type="entry name" value="WSK"/>
    <property type="match status" value="2"/>
</dbReference>
<dbReference type="InterPro" id="IPR028540">
    <property type="entry name" value="AKAP12"/>
</dbReference>
<dbReference type="InterPro" id="IPR001573">
    <property type="entry name" value="AKAP_WSK"/>
</dbReference>
<feature type="compositionally biased region" description="Basic and acidic residues" evidence="6">
    <location>
        <begin position="372"/>
        <end position="388"/>
    </location>
</feature>
<feature type="region of interest" description="Disordered" evidence="6">
    <location>
        <begin position="1915"/>
        <end position="2040"/>
    </location>
</feature>
<dbReference type="Ensembl" id="ENSCMUT00000012706.2">
    <property type="protein sequence ID" value="ENSCMUP00000011806.2"/>
    <property type="gene ID" value="ENSCMUG00000007483.2"/>
</dbReference>
<feature type="compositionally biased region" description="Basic and acidic residues" evidence="6">
    <location>
        <begin position="1963"/>
        <end position="1981"/>
    </location>
</feature>
<feature type="compositionally biased region" description="Polar residues" evidence="6">
    <location>
        <begin position="907"/>
        <end position="939"/>
    </location>
</feature>
<feature type="compositionally biased region" description="Polar residues" evidence="6">
    <location>
        <begin position="1680"/>
        <end position="1697"/>
    </location>
</feature>
<feature type="region of interest" description="Disordered" evidence="6">
    <location>
        <begin position="1781"/>
        <end position="1807"/>
    </location>
</feature>
<feature type="compositionally biased region" description="Polar residues" evidence="6">
    <location>
        <begin position="1299"/>
        <end position="1311"/>
    </location>
</feature>
<feature type="compositionally biased region" description="Basic and acidic residues" evidence="6">
    <location>
        <begin position="346"/>
        <end position="365"/>
    </location>
</feature>
<keyword evidence="3" id="KW-0112">Calmodulin-binding</keyword>
<evidence type="ECO:0000256" key="2">
    <source>
        <dbReference type="ARBA" id="ARBA00022553"/>
    </source>
</evidence>
<feature type="region of interest" description="Disordered" evidence="6">
    <location>
        <begin position="536"/>
        <end position="1063"/>
    </location>
</feature>
<keyword evidence="5" id="KW-0449">Lipoprotein</keyword>
<dbReference type="GO" id="GO:0090036">
    <property type="term" value="P:regulation of protein kinase C signaling"/>
    <property type="evidence" value="ECO:0007669"/>
    <property type="project" value="InterPro"/>
</dbReference>
<dbReference type="GO" id="GO:0051018">
    <property type="term" value="F:protein kinase A binding"/>
    <property type="evidence" value="ECO:0007669"/>
    <property type="project" value="InterPro"/>
</dbReference>
<accession>A0A8U7MDN6</accession>
<feature type="region of interest" description="Disordered" evidence="6">
    <location>
        <begin position="1472"/>
        <end position="1496"/>
    </location>
</feature>
<feature type="compositionally biased region" description="Polar residues" evidence="6">
    <location>
        <begin position="1523"/>
        <end position="1534"/>
    </location>
</feature>
<evidence type="ECO:0000256" key="1">
    <source>
        <dbReference type="ARBA" id="ARBA00004635"/>
    </source>
</evidence>
<feature type="compositionally biased region" description="Basic and acidic residues" evidence="6">
    <location>
        <begin position="1666"/>
        <end position="1678"/>
    </location>
</feature>
<evidence type="ECO:0000256" key="3">
    <source>
        <dbReference type="ARBA" id="ARBA00022860"/>
    </source>
</evidence>
<feature type="region of interest" description="Disordered" evidence="6">
    <location>
        <begin position="33"/>
        <end position="120"/>
    </location>
</feature>
<feature type="compositionally biased region" description="Basic and acidic residues" evidence="6">
    <location>
        <begin position="999"/>
        <end position="1014"/>
    </location>
</feature>
<feature type="compositionally biased region" description="Polar residues" evidence="6">
    <location>
        <begin position="2023"/>
        <end position="2040"/>
    </location>
</feature>
<dbReference type="Proteomes" id="UP000694553">
    <property type="component" value="Unassembled WGS sequence"/>
</dbReference>
<keyword evidence="4" id="KW-0472">Membrane</keyword>
<feature type="compositionally biased region" description="Polar residues" evidence="6">
    <location>
        <begin position="101"/>
        <end position="111"/>
    </location>
</feature>
<feature type="compositionally biased region" description="Basic and acidic residues" evidence="6">
    <location>
        <begin position="570"/>
        <end position="581"/>
    </location>
</feature>
<feature type="compositionally biased region" description="Low complexity" evidence="6">
    <location>
        <begin position="700"/>
        <end position="711"/>
    </location>
</feature>
<feature type="compositionally biased region" description="Basic and acidic residues" evidence="6">
    <location>
        <begin position="446"/>
        <end position="473"/>
    </location>
</feature>
<keyword evidence="2" id="KW-0597">Phosphoprotein</keyword>
<comment type="subcellular location">
    <subcellularLocation>
        <location evidence="1">Membrane</location>
        <topology evidence="1">Lipid-anchor</topology>
    </subcellularLocation>
</comment>
<feature type="region of interest" description="Disordered" evidence="6">
    <location>
        <begin position="442"/>
        <end position="492"/>
    </location>
</feature>
<feature type="region of interest" description="Disordered" evidence="6">
    <location>
        <begin position="340"/>
        <end position="414"/>
    </location>
</feature>
<feature type="region of interest" description="Disordered" evidence="6">
    <location>
        <begin position="258"/>
        <end position="312"/>
    </location>
</feature>
<feature type="compositionally biased region" description="Basic and acidic residues" evidence="6">
    <location>
        <begin position="188"/>
        <end position="200"/>
    </location>
</feature>
<dbReference type="GO" id="GO:0005737">
    <property type="term" value="C:cytoplasm"/>
    <property type="evidence" value="ECO:0007669"/>
    <property type="project" value="TreeGrafter"/>
</dbReference>
<feature type="compositionally biased region" description="Basic and acidic residues" evidence="6">
    <location>
        <begin position="1288"/>
        <end position="1297"/>
    </location>
</feature>
<feature type="compositionally biased region" description="Basic and acidic residues" evidence="6">
    <location>
        <begin position="839"/>
        <end position="862"/>
    </location>
</feature>
<feature type="region of interest" description="Disordered" evidence="6">
    <location>
        <begin position="1666"/>
        <end position="1712"/>
    </location>
</feature>
<feature type="compositionally biased region" description="Basic and acidic residues" evidence="6">
    <location>
        <begin position="809"/>
        <end position="823"/>
    </location>
</feature>
<reference evidence="7" key="3">
    <citation type="submission" date="2025-09" db="UniProtKB">
        <authorList>
            <consortium name="Ensembl"/>
        </authorList>
    </citation>
    <scope>IDENTIFICATION</scope>
</reference>
<evidence type="ECO:0000256" key="5">
    <source>
        <dbReference type="ARBA" id="ARBA00023288"/>
    </source>
</evidence>
<gene>
    <name evidence="7" type="primary">AKAP12</name>
</gene>
<dbReference type="GO" id="GO:0016020">
    <property type="term" value="C:membrane"/>
    <property type="evidence" value="ECO:0007669"/>
    <property type="project" value="UniProtKB-SubCell"/>
</dbReference>
<feature type="compositionally biased region" description="Basic and acidic residues" evidence="6">
    <location>
        <begin position="595"/>
        <end position="611"/>
    </location>
</feature>
<evidence type="ECO:0000313" key="7">
    <source>
        <dbReference type="Ensembl" id="ENSCMUP00000011806.2"/>
    </source>
</evidence>
<dbReference type="PANTHER" id="PTHR23209">
    <property type="entry name" value="A-KINASE ANCHOR PROTEIN 12"/>
    <property type="match status" value="1"/>
</dbReference>
<feature type="compositionally biased region" description="Basic and acidic residues" evidence="6">
    <location>
        <begin position="1037"/>
        <end position="1063"/>
    </location>
</feature>
<feature type="compositionally biased region" description="Gly residues" evidence="6">
    <location>
        <begin position="63"/>
        <end position="77"/>
    </location>
</feature>
<feature type="compositionally biased region" description="Basic and acidic residues" evidence="6">
    <location>
        <begin position="971"/>
        <end position="982"/>
    </location>
</feature>
<protein>
    <submittedName>
        <fullName evidence="7">A-kinase anchoring protein 12</fullName>
    </submittedName>
</protein>
<feature type="compositionally biased region" description="Basic and acidic residues" evidence="6">
    <location>
        <begin position="258"/>
        <end position="273"/>
    </location>
</feature>
<keyword evidence="8" id="KW-1185">Reference proteome</keyword>
<reference evidence="8" key="1">
    <citation type="submission" date="2019-10" db="EMBL/GenBank/DDBJ databases">
        <title>Corvus moneduloides (New Caledonian crow) genome, bCorMon1, primary haplotype.</title>
        <authorList>
            <person name="Rutz C."/>
            <person name="Fungtammasan C."/>
            <person name="Mountcastle J."/>
            <person name="Formenti G."/>
            <person name="Chow W."/>
            <person name="Howe K."/>
            <person name="Steele M.P."/>
            <person name="Fernandes J."/>
            <person name="Gilbert M.T.P."/>
            <person name="Fedrigo O."/>
            <person name="Jarvis E.D."/>
            <person name="Gemmell N."/>
        </authorList>
    </citation>
    <scope>NUCLEOTIDE SEQUENCE [LARGE SCALE GENOMIC DNA]</scope>
</reference>
<evidence type="ECO:0000256" key="4">
    <source>
        <dbReference type="ARBA" id="ARBA00023136"/>
    </source>
</evidence>
<sequence length="2040" mass="221549">MLCGKLHREGITTAGTEAGAWFESGSRRLFPSGQREIKARSGSSETEPLRHHACAGQRWEEPGGLGAVPGGAQGCPGRGERSWGAGQSQPVLRQAEFHQAASPSAVHSSGQPGAGGWKRRCRPSASLAAVGWGCPAPLGGTSEKGVRGVSVASAMLGTVTMAVGQTEHSSVTLKEDSETMETIPSDSSTKDGVDAEKEDAHSIKQLPALEEAADDQVSEPQSYDLGFKKVFRFVGFRFTVKKEKTGKSEPVQLLTVKKETQAPEGADDQKEVVSEETAVPEDVLSAEDNTKDTLKNEKTEDESPKIPEANEICSQPAALATETASPLRKLFTQGWTGFRKKKSFRKPKEDEQQSPVKEEEQEKEGTTLTTETSEKEEKPESEKQDEVRTVTAVTTEAQEKEQTEGEMQESEKTVAAIGVEGSEKEEVVKHDEQGQKEDLAAVAVKESAEGKKDEDDQERKLVEVSEDLGKEEEKTEEGEKENEVTEKPLKTKSVVPLVTDSVNGELKTSSEVLPVGEKLESMEKCEIDDRTEIASEETLETGSLAMEVSSEQLKKSEGKEGNKPALLGKEALDEKTEEAELKMSPTAEDVAQGEALDRTTEKKASKEHETKSTLSAPELKSFSTSEHSVDTEDHQQSVKPTDEGLQGIPGTDTIDADKPDETTMEITSEEAAEKRPPEGITNEAELLSSQEKTKLQGSPLKKLFTGTGLKKLSGKKQKGKREESKSGEQGEPIQHLSDSPDSPEEQKGESSASSPEEMNEIPSLEKPADGMQVTENEDATIPDAERKRETVTPWASFKKMVTPKKRVRRPSESDKEEEIDKTKSVAVSATENVVDENQEEIKENGIDQKPEKITEEPKRKVDTSVSWEAFICVGSSKKRARKSSSSDEESQKVEESGQSKETATDAVLTSSQESDQGQGNSSPEQAGSPSESEGISTWESFKRLVTPRRRSKTRMEEKTEDSVVGSSLEHSTSDGEPGKDESWVPFRKLMPGRRKKKSDGKPEPAHLKQAREDMTETAEEDSDIPAVVPLSEYEAAEQEKMEAQRVKDAEAMREGTSEEERAEKLEETLRMEQGSGGLVHAVAVSVVEEERAVSSIEERSPSWISAALTECIEQAREEEEKETRKTAELGVTVEDAVVAAKTVPETRKDVSDDTTASELELTSEAVTALETAEASCAEETMEVSLAEETTEMVSAVSQLLETPDTTEEATPVQEVEATEQNLKDLDKQTQKVLHEVAERVKSDVAQLVSERAVTETIITTVQGPESEVKGDAKDGNIVGQETVLLEQSLEKEHKEDGPQPQQSAGTIQGQNRVEESVLPEGSEKSEIPSPMEESTEGRENVEVLRDESQCQAYEKAVVEDHKEINEVQRTIEEPLSHDKEFHSIKAITPKEELFAKQEPSEQEKLPITELTLDETRDKCAPEVKPAVQDKTEDEISSLGLTAEEAVQLEGEGRMLTVGPECAEAVVTVVPAKNEKQDGVPDSEEPVCTEGVPSRTPALREEDAVLNGVKSTEVTVPEVPLQSKGKTSALPSKTVGSEAAVDSVPILEPQCTETHSKSDEIKGGKVEGAVLKSEMWLESTSTFAEAPVQIEADGTSDLASACPEIVENGSAVIADTYPKKCETLSNLAGKETVGKQQELVETLNCQGFQKEDKKNEQLMEGAKEVFEDGKREAVRHDECSTAVQQEEGSDSASPQAESSGALKTPVAPAAAAGGEHVMAETAIQADMTAKTVQPLATTPEQMASEEVPVSTLDCSGYETAELGSVEAPKPRVTCASMNGVSEEGEMPQSTGQAEHNGIPSSHSLSPSHPEFQKHVQSVIIESQSTKVVLNAIQSAVHKLAETEELAALESEQSINSIGKSPSDTIVPELLGSMQVDQQLPVKEEEIRSKEQELKQPEIVKTATLTESAEIHAAVEKTKDMPLTSEMLQDGQSQNSSTVVTSPEDVSRGSVRLQKPALEQSISEDSTKDTLEIHAPKLREKEVGYITEISDQHTGPQTCRESEEQPYHPPVEDGKTQMWEDDSCQEGTSCDRQSQNSVALTP</sequence>
<feature type="compositionally biased region" description="Basic and acidic residues" evidence="6">
    <location>
        <begin position="889"/>
        <end position="898"/>
    </location>
</feature>
<feature type="region of interest" description="Disordered" evidence="6">
    <location>
        <begin position="1516"/>
        <end position="1545"/>
    </location>
</feature>
<dbReference type="GO" id="GO:0007165">
    <property type="term" value="P:signal transduction"/>
    <property type="evidence" value="ECO:0007669"/>
    <property type="project" value="TreeGrafter"/>
</dbReference>
<name>A0A8C3DTS2_CORMO</name>
<dbReference type="PROSITE" id="PS51893">
    <property type="entry name" value="AKAP_CAM_BD"/>
    <property type="match status" value="3"/>
</dbReference>
<evidence type="ECO:0000313" key="8">
    <source>
        <dbReference type="Proteomes" id="UP000694553"/>
    </source>
</evidence>
<dbReference type="GO" id="GO:0010739">
    <property type="term" value="P:positive regulation of protein kinase A signaling"/>
    <property type="evidence" value="ECO:0007669"/>
    <property type="project" value="InterPro"/>
</dbReference>